<name>A0ACB9BEA2_CICIN</name>
<reference evidence="1 2" key="2">
    <citation type="journal article" date="2022" name="Mol. Ecol. Resour.">
        <title>The genomes of chicory, endive, great burdock and yacon provide insights into Asteraceae paleo-polyploidization history and plant inulin production.</title>
        <authorList>
            <person name="Fan W."/>
            <person name="Wang S."/>
            <person name="Wang H."/>
            <person name="Wang A."/>
            <person name="Jiang F."/>
            <person name="Liu H."/>
            <person name="Zhao H."/>
            <person name="Xu D."/>
            <person name="Zhang Y."/>
        </authorList>
    </citation>
    <scope>NUCLEOTIDE SEQUENCE [LARGE SCALE GENOMIC DNA]</scope>
    <source>
        <strain evidence="2">cv. Punajuju</strain>
        <tissue evidence="1">Leaves</tissue>
    </source>
</reference>
<comment type="caution">
    <text evidence="1">The sequence shown here is derived from an EMBL/GenBank/DDBJ whole genome shotgun (WGS) entry which is preliminary data.</text>
</comment>
<keyword evidence="2" id="KW-1185">Reference proteome</keyword>
<dbReference type="EMBL" id="CM042014">
    <property type="protein sequence ID" value="KAI3720530.1"/>
    <property type="molecule type" value="Genomic_DNA"/>
</dbReference>
<sequence length="190" mass="21045">MITFLNLPSCLCRLHTSQDHCIIMHLAPVLRPLGVRPLKAFDKIQFKKQGIVRSPLDIYHMYESNNNNDHESGPPTSSPTNDCPTSATITDPTSIDHRSGPPTSSPTNDSSCGCKSSILSIIRPSLASSDLLVGTLTISAIPNSSTVTIYFEIVYQNRGDDKEWGFDLKKLKQIIESWSTNGWRNNTLKN</sequence>
<accession>A0ACB9BEA2</accession>
<organism evidence="1 2">
    <name type="scientific">Cichorium intybus</name>
    <name type="common">Chicory</name>
    <dbReference type="NCBI Taxonomy" id="13427"/>
    <lineage>
        <taxon>Eukaryota</taxon>
        <taxon>Viridiplantae</taxon>
        <taxon>Streptophyta</taxon>
        <taxon>Embryophyta</taxon>
        <taxon>Tracheophyta</taxon>
        <taxon>Spermatophyta</taxon>
        <taxon>Magnoliopsida</taxon>
        <taxon>eudicotyledons</taxon>
        <taxon>Gunneridae</taxon>
        <taxon>Pentapetalae</taxon>
        <taxon>asterids</taxon>
        <taxon>campanulids</taxon>
        <taxon>Asterales</taxon>
        <taxon>Asteraceae</taxon>
        <taxon>Cichorioideae</taxon>
        <taxon>Cichorieae</taxon>
        <taxon>Cichoriinae</taxon>
        <taxon>Cichorium</taxon>
    </lineage>
</organism>
<evidence type="ECO:0000313" key="1">
    <source>
        <dbReference type="EMBL" id="KAI3720530.1"/>
    </source>
</evidence>
<gene>
    <name evidence="1" type="ORF">L2E82_31517</name>
</gene>
<evidence type="ECO:0000313" key="2">
    <source>
        <dbReference type="Proteomes" id="UP001055811"/>
    </source>
</evidence>
<reference evidence="2" key="1">
    <citation type="journal article" date="2022" name="Mol. Ecol. Resour.">
        <title>The genomes of chicory, endive, great burdock and yacon provide insights into Asteraceae palaeo-polyploidization history and plant inulin production.</title>
        <authorList>
            <person name="Fan W."/>
            <person name="Wang S."/>
            <person name="Wang H."/>
            <person name="Wang A."/>
            <person name="Jiang F."/>
            <person name="Liu H."/>
            <person name="Zhao H."/>
            <person name="Xu D."/>
            <person name="Zhang Y."/>
        </authorList>
    </citation>
    <scope>NUCLEOTIDE SEQUENCE [LARGE SCALE GENOMIC DNA]</scope>
    <source>
        <strain evidence="2">cv. Punajuju</strain>
    </source>
</reference>
<dbReference type="Proteomes" id="UP001055811">
    <property type="component" value="Linkage Group LG06"/>
</dbReference>
<protein>
    <submittedName>
        <fullName evidence="1">Uncharacterized protein</fullName>
    </submittedName>
</protein>
<proteinExistence type="predicted"/>